<dbReference type="PRINTS" id="PR00069">
    <property type="entry name" value="ALDKETRDTASE"/>
</dbReference>
<dbReference type="EMBL" id="BQNJ01000001">
    <property type="protein sequence ID" value="GKH01492.1"/>
    <property type="molecule type" value="Genomic_DNA"/>
</dbReference>
<dbReference type="InterPro" id="IPR053135">
    <property type="entry name" value="AKR2_Oxidoreductase"/>
</dbReference>
<dbReference type="InterPro" id="IPR020471">
    <property type="entry name" value="AKR"/>
</dbReference>
<dbReference type="InterPro" id="IPR036812">
    <property type="entry name" value="NAD(P)_OxRdtase_dom_sf"/>
</dbReference>
<protein>
    <submittedName>
        <fullName evidence="1">Oxidoreductase</fullName>
    </submittedName>
</protein>
<dbReference type="CDD" id="cd19086">
    <property type="entry name" value="AKR_AKR11C1"/>
    <property type="match status" value="1"/>
</dbReference>
<dbReference type="SUPFAM" id="SSF51430">
    <property type="entry name" value="NAD(P)-linked oxidoreductase"/>
    <property type="match status" value="1"/>
</dbReference>
<dbReference type="GeneID" id="93152318"/>
<evidence type="ECO:0000313" key="1">
    <source>
        <dbReference type="EMBL" id="GKH01492.1"/>
    </source>
</evidence>
<sequence>MEYNIFGRTGMKVSDIGFGAWAIGGRGWGDGICDRDAVEALTVSWEKGVNLYDTCDAYGDGHSEELIGEFLKGRRKEAVIVTKGGTNFRLPERSKNFSKEYLMMCLEESLKRLQTDYVDVYLLHVPDAKLQDECGVFETLKEMKRSGRVRFAGLAMWGAGDTMHALERDTERVIDVLECPFNILNKSNLEVVKLAKERNIAVMTSQPLASGILTGKYREGTQFAEGDNRKGFWTAKRFEEVKPDLEIVEACTAETGLSMGHLALAYNMTYPGISCVIPGAKNAAQALDNAAATGLRLNDDIMERLSSTKGFVF</sequence>
<dbReference type="Gene3D" id="3.20.20.100">
    <property type="entry name" value="NADP-dependent oxidoreductase domain"/>
    <property type="match status" value="1"/>
</dbReference>
<comment type="caution">
    <text evidence="1">The sequence shown here is derived from an EMBL/GenBank/DDBJ whole genome shotgun (WGS) entry which is preliminary data.</text>
</comment>
<dbReference type="InterPro" id="IPR023210">
    <property type="entry name" value="NADP_OxRdtase_dom"/>
</dbReference>
<accession>A0A413LGQ3</accession>
<dbReference type="Pfam" id="PF00248">
    <property type="entry name" value="Aldo_ket_red"/>
    <property type="match status" value="1"/>
</dbReference>
<dbReference type="AlphaFoldDB" id="A0A413LGQ3"/>
<gene>
    <name evidence="1" type="ORF">CE91St55_34730</name>
</gene>
<organism evidence="1 2">
    <name type="scientific">Hungatella hathewayi</name>
    <dbReference type="NCBI Taxonomy" id="154046"/>
    <lineage>
        <taxon>Bacteria</taxon>
        <taxon>Bacillati</taxon>
        <taxon>Bacillota</taxon>
        <taxon>Clostridia</taxon>
        <taxon>Lachnospirales</taxon>
        <taxon>Lachnospiraceae</taxon>
        <taxon>Hungatella</taxon>
    </lineage>
</organism>
<dbReference type="Proteomes" id="UP001055091">
    <property type="component" value="Unassembled WGS sequence"/>
</dbReference>
<reference evidence="1" key="1">
    <citation type="submission" date="2022-01" db="EMBL/GenBank/DDBJ databases">
        <title>Novel bile acid biosynthetic pathways are enriched in the microbiome of centenarians.</title>
        <authorList>
            <person name="Sato Y."/>
            <person name="Atarashi K."/>
            <person name="Plichta R.D."/>
            <person name="Arai Y."/>
            <person name="Sasajima S."/>
            <person name="Kearney M.S."/>
            <person name="Suda W."/>
            <person name="Takeshita K."/>
            <person name="Sasaki T."/>
            <person name="Okamoto S."/>
            <person name="Skelly N.A."/>
            <person name="Okamura Y."/>
            <person name="Vlamakis H."/>
            <person name="Li Y."/>
            <person name="Tanoue T."/>
            <person name="Takei H."/>
            <person name="Nittono H."/>
            <person name="Narushima S."/>
            <person name="Irie J."/>
            <person name="Itoh H."/>
            <person name="Moriya K."/>
            <person name="Sugiura Y."/>
            <person name="Suematsu M."/>
            <person name="Moritoki N."/>
            <person name="Shibata S."/>
            <person name="Littman R.D."/>
            <person name="Fischbach A.M."/>
            <person name="Uwamino Y."/>
            <person name="Inoue T."/>
            <person name="Honda A."/>
            <person name="Hattori M."/>
            <person name="Murai T."/>
            <person name="Xavier J.R."/>
            <person name="Hirose N."/>
            <person name="Honda K."/>
        </authorList>
    </citation>
    <scope>NUCLEOTIDE SEQUENCE</scope>
    <source>
        <strain evidence="1">CE91-St55</strain>
    </source>
</reference>
<dbReference type="GO" id="GO:0016491">
    <property type="term" value="F:oxidoreductase activity"/>
    <property type="evidence" value="ECO:0007669"/>
    <property type="project" value="InterPro"/>
</dbReference>
<name>A0A413LGQ3_9FIRM</name>
<evidence type="ECO:0000313" key="2">
    <source>
        <dbReference type="Proteomes" id="UP001055091"/>
    </source>
</evidence>
<dbReference type="RefSeq" id="WP_006771053.1">
    <property type="nucleotide sequence ID" value="NZ_BQNJ01000001.1"/>
</dbReference>
<dbReference type="PANTHER" id="PTHR43312:SF1">
    <property type="entry name" value="NADP-DEPENDENT OXIDOREDUCTASE DOMAIN-CONTAINING PROTEIN"/>
    <property type="match status" value="1"/>
</dbReference>
<proteinExistence type="predicted"/>
<dbReference type="PANTHER" id="PTHR43312">
    <property type="entry name" value="D-THREO-ALDOSE 1-DEHYDROGENASE"/>
    <property type="match status" value="1"/>
</dbReference>